<dbReference type="EMBL" id="KX925554">
    <property type="protein sequence ID" value="APC46341.1"/>
    <property type="molecule type" value="Genomic_DNA"/>
</dbReference>
<dbReference type="Proteomes" id="UP000224898">
    <property type="component" value="Segment"/>
</dbReference>
<reference evidence="1 2" key="1">
    <citation type="submission" date="2016-09" db="EMBL/GenBank/DDBJ databases">
        <title>Complete Genome Sequence of Streptomyces 5a phage BRock.</title>
        <authorList>
            <person name="Crossman A."/>
            <person name="Baron S."/>
            <person name="Jamdagni P."/>
            <person name="Khatri P."/>
            <person name="Sharma D."/>
            <person name="Pandey M."/>
            <person name="Goyal S."/>
            <person name="Kumar S."/>
            <person name="Phogat A."/>
            <person name="Chawla G."/>
            <person name="Pasricha M."/>
            <person name="Gupta K."/>
            <person name="Bazzad D."/>
            <person name="Aggarwal V."/>
            <person name="Poughat A."/>
            <person name="Singh K."/>
            <person name="Rana P."/>
            <person name="Gautam R."/>
            <person name="Sharma V."/>
            <person name="Tyagi D."/>
            <person name="Shahi A."/>
            <person name="Jangra N."/>
            <person name="Malik M."/>
            <person name="Sidhu P.K."/>
            <person name="Malik S."/>
            <person name="Ghalyan Y."/>
            <person name="Sharma S.S."/>
            <person name="Malik A."/>
            <person name="Chuttani R."/>
            <person name="Bamal N."/>
            <person name="Bhadula D."/>
            <person name="Batra A."/>
            <person name="Temple L."/>
            <person name="Nehra K."/>
        </authorList>
    </citation>
    <scope>NUCLEOTIDE SEQUENCE [LARGE SCALE GENOMIC DNA]</scope>
</reference>
<organism evidence="1 2">
    <name type="scientific">Streptomyces phage BRock</name>
    <dbReference type="NCBI Taxonomy" id="1913591"/>
    <lineage>
        <taxon>Viruses</taxon>
        <taxon>Duplodnaviria</taxon>
        <taxon>Heunggongvirae</taxon>
        <taxon>Uroviricota</taxon>
        <taxon>Caudoviricetes</taxon>
        <taxon>Borockvirus</taxon>
        <taxon>Borockvirus brock</taxon>
    </lineage>
</organism>
<protein>
    <submittedName>
        <fullName evidence="1">Tail fiber protein</fullName>
    </submittedName>
</protein>
<keyword evidence="2" id="KW-1185">Reference proteome</keyword>
<dbReference type="KEGG" id="vg:55601493"/>
<dbReference type="RefSeq" id="YP_009831804.1">
    <property type="nucleotide sequence ID" value="NC_048650.1"/>
</dbReference>
<accession>A0A1J0GVZ0</accession>
<dbReference type="GeneID" id="55601493"/>
<proteinExistence type="predicted"/>
<evidence type="ECO:0000313" key="1">
    <source>
        <dbReference type="EMBL" id="APC46341.1"/>
    </source>
</evidence>
<evidence type="ECO:0000313" key="2">
    <source>
        <dbReference type="Proteomes" id="UP000224898"/>
    </source>
</evidence>
<name>A0A1J0GVZ0_9CAUD</name>
<sequence length="110" mass="12041">MSDLTSITVTGTYKDMLGRAGYGYVEFIPSVDVFEDDTNDVIYTKQIYRGRVNSYGKLSVEVPTTDVGGLTPNAFTYTICEKVTGMQQRRTEGVAIPSTLGQTVAINELV</sequence>